<name>A0AAW0SAW8_SCYPA</name>
<keyword evidence="4" id="KW-0143">Chaperone</keyword>
<dbReference type="EMBL" id="JARAKH010001958">
    <property type="protein sequence ID" value="KAK8372454.1"/>
    <property type="molecule type" value="Genomic_DNA"/>
</dbReference>
<evidence type="ECO:0000256" key="2">
    <source>
        <dbReference type="ARBA" id="ARBA00022741"/>
    </source>
</evidence>
<dbReference type="AlphaFoldDB" id="A0AAW0SAW8"/>
<dbReference type="GO" id="GO:0140662">
    <property type="term" value="F:ATP-dependent protein folding chaperone"/>
    <property type="evidence" value="ECO:0007669"/>
    <property type="project" value="InterPro"/>
</dbReference>
<evidence type="ECO:0000256" key="1">
    <source>
        <dbReference type="ARBA" id="ARBA00007381"/>
    </source>
</evidence>
<gene>
    <name evidence="7" type="ORF">O3P69_012016</name>
</gene>
<proteinExistence type="inferred from homology"/>
<dbReference type="FunFam" id="1.20.1270.10:FF:000002">
    <property type="entry name" value="Heat shock 70 kDa protein 4"/>
    <property type="match status" value="1"/>
</dbReference>
<protein>
    <recommendedName>
        <fullName evidence="5">Hypoxia up-regulated protein 1</fullName>
    </recommendedName>
</protein>
<feature type="compositionally biased region" description="Acidic residues" evidence="6">
    <location>
        <begin position="307"/>
        <end position="325"/>
    </location>
</feature>
<dbReference type="GO" id="GO:0005524">
    <property type="term" value="F:ATP binding"/>
    <property type="evidence" value="ECO:0007669"/>
    <property type="project" value="UniProtKB-KW"/>
</dbReference>
<feature type="compositionally biased region" description="Basic and acidic residues" evidence="6">
    <location>
        <begin position="249"/>
        <end position="280"/>
    </location>
</feature>
<keyword evidence="8" id="KW-1185">Reference proteome</keyword>
<evidence type="ECO:0000256" key="4">
    <source>
        <dbReference type="ARBA" id="ARBA00023186"/>
    </source>
</evidence>
<feature type="region of interest" description="Disordered" evidence="6">
    <location>
        <begin position="205"/>
        <end position="347"/>
    </location>
</feature>
<keyword evidence="2" id="KW-0547">Nucleotide-binding</keyword>
<feature type="compositionally biased region" description="Basic and acidic residues" evidence="6">
    <location>
        <begin position="290"/>
        <end position="306"/>
    </location>
</feature>
<dbReference type="PANTHER" id="PTHR45639:SF3">
    <property type="entry name" value="HYPOXIA UP-REGULATED PROTEIN 1"/>
    <property type="match status" value="1"/>
</dbReference>
<comment type="similarity">
    <text evidence="1">Belongs to the heat shock protein 70 family.</text>
</comment>
<feature type="compositionally biased region" description="Basic residues" evidence="6">
    <location>
        <begin position="226"/>
        <end position="236"/>
    </location>
</feature>
<sequence length="347" mass="40076">MSQDTLSLSQKKLEDIAAAETARKEREAARNNLESYILEAQDKLWQEQYEAASTQEQREQVRALCSQLDEWIYDEGFDQEASVYKGKLNQLSALFEPIQRRVQETQDRPEATQALKDMLNGSQVFLVRSKEVPAEHQLFTDIELATLEELINETQKWLDEKTELQKSIPAHEDPKLTLSDIADKWSALDREIKYLINKAKIAKVKKEKEAAEEKAREEKKKEEEKKKKKTTGKKKKNETNAKEEEEEEGKGKTAGEEAARAENEKKTEEKEEEEVKKKREEEEDPLNIFEEAREENNSEEDRRKEEEVEEEEEEVIGGEEEEEEEEGKRGPAGSSSGSTEKSGHVEL</sequence>
<evidence type="ECO:0000256" key="3">
    <source>
        <dbReference type="ARBA" id="ARBA00022840"/>
    </source>
</evidence>
<dbReference type="Proteomes" id="UP001487740">
    <property type="component" value="Unassembled WGS sequence"/>
</dbReference>
<accession>A0AAW0SAW8</accession>
<keyword evidence="3" id="KW-0067">ATP-binding</keyword>
<dbReference type="InterPro" id="IPR013126">
    <property type="entry name" value="Hsp_70_fam"/>
</dbReference>
<evidence type="ECO:0000256" key="5">
    <source>
        <dbReference type="ARBA" id="ARBA00040503"/>
    </source>
</evidence>
<dbReference type="SUPFAM" id="SSF100934">
    <property type="entry name" value="Heat shock protein 70kD (HSP70), C-terminal subdomain"/>
    <property type="match status" value="1"/>
</dbReference>
<evidence type="ECO:0000256" key="6">
    <source>
        <dbReference type="SAM" id="MobiDB-lite"/>
    </source>
</evidence>
<evidence type="ECO:0000313" key="8">
    <source>
        <dbReference type="Proteomes" id="UP001487740"/>
    </source>
</evidence>
<dbReference type="Gene3D" id="1.20.1270.10">
    <property type="match status" value="1"/>
</dbReference>
<dbReference type="GO" id="GO:0030968">
    <property type="term" value="P:endoplasmic reticulum unfolded protein response"/>
    <property type="evidence" value="ECO:0007669"/>
    <property type="project" value="TreeGrafter"/>
</dbReference>
<dbReference type="PANTHER" id="PTHR45639">
    <property type="entry name" value="HSC70CB, ISOFORM G-RELATED"/>
    <property type="match status" value="1"/>
</dbReference>
<evidence type="ECO:0000313" key="7">
    <source>
        <dbReference type="EMBL" id="KAK8372454.1"/>
    </source>
</evidence>
<organism evidence="7 8">
    <name type="scientific">Scylla paramamosain</name>
    <name type="common">Mud crab</name>
    <dbReference type="NCBI Taxonomy" id="85552"/>
    <lineage>
        <taxon>Eukaryota</taxon>
        <taxon>Metazoa</taxon>
        <taxon>Ecdysozoa</taxon>
        <taxon>Arthropoda</taxon>
        <taxon>Crustacea</taxon>
        <taxon>Multicrustacea</taxon>
        <taxon>Malacostraca</taxon>
        <taxon>Eumalacostraca</taxon>
        <taxon>Eucarida</taxon>
        <taxon>Decapoda</taxon>
        <taxon>Pleocyemata</taxon>
        <taxon>Brachyura</taxon>
        <taxon>Eubrachyura</taxon>
        <taxon>Portunoidea</taxon>
        <taxon>Portunidae</taxon>
        <taxon>Portuninae</taxon>
        <taxon>Scylla</taxon>
    </lineage>
</organism>
<reference evidence="7 8" key="1">
    <citation type="submission" date="2023-03" db="EMBL/GenBank/DDBJ databases">
        <title>High-quality genome of Scylla paramamosain provides insights in environmental adaptation.</title>
        <authorList>
            <person name="Zhang L."/>
        </authorList>
    </citation>
    <scope>NUCLEOTIDE SEQUENCE [LARGE SCALE GENOMIC DNA]</scope>
    <source>
        <strain evidence="7">LZ_2023a</strain>
        <tissue evidence="7">Muscle</tissue>
    </source>
</reference>
<comment type="caution">
    <text evidence="7">The sequence shown here is derived from an EMBL/GenBank/DDBJ whole genome shotgun (WGS) entry which is preliminary data.</text>
</comment>
<dbReference type="GO" id="GO:0034663">
    <property type="term" value="C:endoplasmic reticulum chaperone complex"/>
    <property type="evidence" value="ECO:0007669"/>
    <property type="project" value="TreeGrafter"/>
</dbReference>
<dbReference type="InterPro" id="IPR029048">
    <property type="entry name" value="HSP70_C_sf"/>
</dbReference>
<feature type="compositionally biased region" description="Basic and acidic residues" evidence="6">
    <location>
        <begin position="205"/>
        <end position="225"/>
    </location>
</feature>